<sequence>MFSLTLNILEDPQRIRDIFLNMNTVLSDICSPERIGASYVCSPSETCLITISLVEEMPKFSIYVKLESERAGELMELIRKINSKFKNNGIHATLLTSSKISL</sequence>
<protein>
    <submittedName>
        <fullName evidence="1">Uncharacterized protein</fullName>
    </submittedName>
</protein>
<proteinExistence type="predicted"/>
<dbReference type="OrthoDB" id="36088at2157"/>
<dbReference type="RefSeq" id="WP_048099380.1">
    <property type="nucleotide sequence ID" value="NZ_JFZT01000039.1"/>
</dbReference>
<dbReference type="AlphaFoldDB" id="A0A031LQ59"/>
<name>A0A031LQ59_9CREN</name>
<reference evidence="1 2" key="1">
    <citation type="submission" date="2014-03" db="EMBL/GenBank/DDBJ databases">
        <title>Draft genome sequence of the novel thermoacidophilic archaea Acidianus copahuensis ALE1 strain, isolated from Copahue volcanic area in Neuquen Argentina.</title>
        <authorList>
            <person name="Urbieta M.S."/>
            <person name="Rascovan N."/>
            <person name="Castro C."/>
            <person name="Revale S."/>
            <person name="Giaveno M.A."/>
            <person name="Vazquez M.P."/>
            <person name="Donati E.R."/>
        </authorList>
    </citation>
    <scope>NUCLEOTIDE SEQUENCE [LARGE SCALE GENOMIC DNA]</scope>
    <source>
        <strain evidence="1 2">ALE1</strain>
    </source>
</reference>
<evidence type="ECO:0000313" key="2">
    <source>
        <dbReference type="Proteomes" id="UP000024332"/>
    </source>
</evidence>
<dbReference type="EMBL" id="JFZT01000039">
    <property type="protein sequence ID" value="EZQ06850.1"/>
    <property type="molecule type" value="Genomic_DNA"/>
</dbReference>
<comment type="caution">
    <text evidence="1">The sequence shown here is derived from an EMBL/GenBank/DDBJ whole genome shotgun (WGS) entry which is preliminary data.</text>
</comment>
<gene>
    <name evidence="1" type="ORF">CM19_05615</name>
</gene>
<keyword evidence="2" id="KW-1185">Reference proteome</keyword>
<evidence type="ECO:0000313" key="1">
    <source>
        <dbReference type="EMBL" id="EZQ06850.1"/>
    </source>
</evidence>
<dbReference type="Proteomes" id="UP000024332">
    <property type="component" value="Unassembled WGS sequence"/>
</dbReference>
<dbReference type="STRING" id="1160895.CM19_05615"/>
<accession>A0A031LQ59</accession>
<organism evidence="1 2">
    <name type="scientific">Candidatus Acidianus copahuensis</name>
    <dbReference type="NCBI Taxonomy" id="1160895"/>
    <lineage>
        <taxon>Archaea</taxon>
        <taxon>Thermoproteota</taxon>
        <taxon>Thermoprotei</taxon>
        <taxon>Sulfolobales</taxon>
        <taxon>Sulfolobaceae</taxon>
        <taxon>Acidianus</taxon>
    </lineage>
</organism>